<evidence type="ECO:0000313" key="2">
    <source>
        <dbReference type="EMBL" id="EFX68496.1"/>
    </source>
</evidence>
<keyword evidence="3" id="KW-1185">Reference proteome</keyword>
<dbReference type="PhylomeDB" id="E9HIF8"/>
<dbReference type="InParanoid" id="E9HIF8"/>
<dbReference type="eggNOG" id="KOG4338">
    <property type="taxonomic scope" value="Eukaryota"/>
</dbReference>
<dbReference type="PANTHER" id="PTHR37860:SF1">
    <property type="match status" value="1"/>
</dbReference>
<dbReference type="HOGENOM" id="CLU_1012862_0_0_1"/>
<proteinExistence type="predicted"/>
<dbReference type="InterPro" id="IPR001846">
    <property type="entry name" value="VWF_type-D"/>
</dbReference>
<organism evidence="2 3">
    <name type="scientific">Daphnia pulex</name>
    <name type="common">Water flea</name>
    <dbReference type="NCBI Taxonomy" id="6669"/>
    <lineage>
        <taxon>Eukaryota</taxon>
        <taxon>Metazoa</taxon>
        <taxon>Ecdysozoa</taxon>
        <taxon>Arthropoda</taxon>
        <taxon>Crustacea</taxon>
        <taxon>Branchiopoda</taxon>
        <taxon>Diplostraca</taxon>
        <taxon>Cladocera</taxon>
        <taxon>Anomopoda</taxon>
        <taxon>Daphniidae</taxon>
        <taxon>Daphnia</taxon>
    </lineage>
</organism>
<dbReference type="EMBL" id="GL732654">
    <property type="protein sequence ID" value="EFX68496.1"/>
    <property type="molecule type" value="Genomic_DNA"/>
</dbReference>
<dbReference type="Pfam" id="PF00094">
    <property type="entry name" value="VWD"/>
    <property type="match status" value="1"/>
</dbReference>
<dbReference type="SMART" id="SM00832">
    <property type="entry name" value="C8"/>
    <property type="match status" value="1"/>
</dbReference>
<dbReference type="OrthoDB" id="6484170at2759"/>
<reference evidence="2 3" key="1">
    <citation type="journal article" date="2011" name="Science">
        <title>The ecoresponsive genome of Daphnia pulex.</title>
        <authorList>
            <person name="Colbourne J.K."/>
            <person name="Pfrender M.E."/>
            <person name="Gilbert D."/>
            <person name="Thomas W.K."/>
            <person name="Tucker A."/>
            <person name="Oakley T.H."/>
            <person name="Tokishita S."/>
            <person name="Aerts A."/>
            <person name="Arnold G.J."/>
            <person name="Basu M.K."/>
            <person name="Bauer D.J."/>
            <person name="Caceres C.E."/>
            <person name="Carmel L."/>
            <person name="Casola C."/>
            <person name="Choi J.H."/>
            <person name="Detter J.C."/>
            <person name="Dong Q."/>
            <person name="Dusheyko S."/>
            <person name="Eads B.D."/>
            <person name="Frohlich T."/>
            <person name="Geiler-Samerotte K.A."/>
            <person name="Gerlach D."/>
            <person name="Hatcher P."/>
            <person name="Jogdeo S."/>
            <person name="Krijgsveld J."/>
            <person name="Kriventseva E.V."/>
            <person name="Kultz D."/>
            <person name="Laforsch C."/>
            <person name="Lindquist E."/>
            <person name="Lopez J."/>
            <person name="Manak J.R."/>
            <person name="Muller J."/>
            <person name="Pangilinan J."/>
            <person name="Patwardhan R.P."/>
            <person name="Pitluck S."/>
            <person name="Pritham E.J."/>
            <person name="Rechtsteiner A."/>
            <person name="Rho M."/>
            <person name="Rogozin I.B."/>
            <person name="Sakarya O."/>
            <person name="Salamov A."/>
            <person name="Schaack S."/>
            <person name="Shapiro H."/>
            <person name="Shiga Y."/>
            <person name="Skalitzky C."/>
            <person name="Smith Z."/>
            <person name="Souvorov A."/>
            <person name="Sung W."/>
            <person name="Tang Z."/>
            <person name="Tsuchiya D."/>
            <person name="Tu H."/>
            <person name="Vos H."/>
            <person name="Wang M."/>
            <person name="Wolf Y.I."/>
            <person name="Yamagata H."/>
            <person name="Yamada T."/>
            <person name="Ye Y."/>
            <person name="Shaw J.R."/>
            <person name="Andrews J."/>
            <person name="Crease T.J."/>
            <person name="Tang H."/>
            <person name="Lucas S.M."/>
            <person name="Robertson H.M."/>
            <person name="Bork P."/>
            <person name="Koonin E.V."/>
            <person name="Zdobnov E.M."/>
            <person name="Grigoriev I.V."/>
            <person name="Lynch M."/>
            <person name="Boore J.L."/>
        </authorList>
    </citation>
    <scope>NUCLEOTIDE SEQUENCE [LARGE SCALE GENOMIC DNA]</scope>
</reference>
<evidence type="ECO:0000313" key="3">
    <source>
        <dbReference type="Proteomes" id="UP000000305"/>
    </source>
</evidence>
<name>E9HIF8_DAPPU</name>
<dbReference type="Pfam" id="PF08742">
    <property type="entry name" value="C8"/>
    <property type="match status" value="1"/>
</dbReference>
<gene>
    <name evidence="2" type="ORF">DAPPUDRAFT_260072</name>
</gene>
<protein>
    <recommendedName>
        <fullName evidence="1">VWFD domain-containing protein</fullName>
    </recommendedName>
</protein>
<dbReference type="Proteomes" id="UP000000305">
    <property type="component" value="Unassembled WGS sequence"/>
</dbReference>
<dbReference type="KEGG" id="dpx:DAPPUDRAFT_260072"/>
<sequence>MDLVFSYLPRQQQLSISAHLVGFQHYTTFDGQHFDFVGPCTYLLARDFLPNNFTPAVQYVSSRGKPYASVLQLIIDGVQWDLDLANRTVRANGISQMLPSFGSSTKHGTAAFYENGKFVIESFAKGIRLECIAAYDSCTFTLSDCKTIGNFAGKSVPSDDGLTEICASFFQSQRSTLRKCLSVIDPSPYLKMCLIKTRPKGNAQDGCPAAAAYASACAAKGVLLRIPSQCVRCQLDNELLSEGDVKNINADKLNRPSSEVVVLLDLKKCNEPDAT</sequence>
<dbReference type="PROSITE" id="PS51233">
    <property type="entry name" value="VWFD"/>
    <property type="match status" value="1"/>
</dbReference>
<evidence type="ECO:0000259" key="1">
    <source>
        <dbReference type="PROSITE" id="PS51233"/>
    </source>
</evidence>
<dbReference type="PANTHER" id="PTHR37860">
    <property type="entry name" value="AGAP008810-PA"/>
    <property type="match status" value="1"/>
</dbReference>
<dbReference type="InterPro" id="IPR014853">
    <property type="entry name" value="VWF/SSPO/ZAN-like_Cys-rich_dom"/>
</dbReference>
<accession>E9HIF8</accession>
<dbReference type="AlphaFoldDB" id="E9HIF8"/>
<feature type="domain" description="VWFD" evidence="1">
    <location>
        <begin position="16"/>
        <end position="181"/>
    </location>
</feature>